<dbReference type="RefSeq" id="WP_055732270.1">
    <property type="nucleotide sequence ID" value="NZ_BMDY01000004.1"/>
</dbReference>
<sequence length="290" mass="32906">MKYSLGPILYYWPTQQIEEFYHLAKASSADIIYIGETVCSKRRNMKANDWIELGKQLSQAGKEVVISTMALLEAPSEIRNLKKLIDNGDFLIEANDVSAIEEAHQAKLPFVCGPAVNVYNAYALKVLLDQGMQRWVMPVELSRDWLRKLSGECHEMNIRERFEIEVFAYGHLPLAYSARCFTAQSEGKSKDNCETCCINYPNGREVKSQEGQPLFTLNGIQTMSGDCYDLINDQQSMKGLVDIVRISPLGEESIEHLEAFRKRASSAEHYPTPDTVNGYWHQIAGIRQQD</sequence>
<reference evidence="3" key="1">
    <citation type="journal article" date="2019" name="Int. J. Syst. Evol. Microbiol.">
        <title>The Global Catalogue of Microorganisms (GCM) 10K type strain sequencing project: providing services to taxonomists for standard genome sequencing and annotation.</title>
        <authorList>
            <consortium name="The Broad Institute Genomics Platform"/>
            <consortium name="The Broad Institute Genome Sequencing Center for Infectious Disease"/>
            <person name="Wu L."/>
            <person name="Ma J."/>
        </authorList>
    </citation>
    <scope>NUCLEOTIDE SEQUENCE [LARGE SCALE GENOMIC DNA]</scope>
    <source>
        <strain evidence="3">CGMCC 1.10131</strain>
    </source>
</reference>
<proteinExistence type="inferred from homology"/>
<dbReference type="PANTHER" id="PTHR30217:SF11">
    <property type="entry name" value="UBIQUINONE BIOSYNTHESIS PROTEIN UBIV"/>
    <property type="match status" value="1"/>
</dbReference>
<comment type="subunit">
    <text evidence="1">Forms a heterodimer with UbiU.</text>
</comment>
<keyword evidence="1" id="KW-0479">Metal-binding</keyword>
<feature type="binding site" evidence="1">
    <location>
        <position position="193"/>
    </location>
    <ligand>
        <name>[4Fe-4S] cluster</name>
        <dbReference type="ChEBI" id="CHEBI:49883"/>
    </ligand>
</feature>
<comment type="similarity">
    <text evidence="1">Belongs to the peptidase U32 family. UbiV subfamily.</text>
</comment>
<name>A0ABQ1HYH5_9ALTE</name>
<comment type="caution">
    <text evidence="2">The sequence shown here is derived from an EMBL/GenBank/DDBJ whole genome shotgun (WGS) entry which is preliminary data.</text>
</comment>
<feature type="binding site" evidence="1">
    <location>
        <position position="180"/>
    </location>
    <ligand>
        <name>[4Fe-4S] cluster</name>
        <dbReference type="ChEBI" id="CHEBI:49883"/>
    </ligand>
</feature>
<organism evidence="2 3">
    <name type="scientific">Agarivorans gilvus</name>
    <dbReference type="NCBI Taxonomy" id="680279"/>
    <lineage>
        <taxon>Bacteria</taxon>
        <taxon>Pseudomonadati</taxon>
        <taxon>Pseudomonadota</taxon>
        <taxon>Gammaproteobacteria</taxon>
        <taxon>Alteromonadales</taxon>
        <taxon>Alteromonadaceae</taxon>
        <taxon>Agarivorans</taxon>
    </lineage>
</organism>
<accession>A0ABQ1HYH5</accession>
<evidence type="ECO:0000256" key="1">
    <source>
        <dbReference type="HAMAP-Rule" id="MF_02233"/>
    </source>
</evidence>
<keyword evidence="1" id="KW-0831">Ubiquinone biosynthesis</keyword>
<comment type="cofactor">
    <cofactor evidence="1">
        <name>[4Fe-4S] cluster</name>
        <dbReference type="ChEBI" id="CHEBI:49883"/>
    </cofactor>
</comment>
<comment type="pathway">
    <text evidence="1">Cofactor biosynthesis; ubiquinone biosynthesis.</text>
</comment>
<feature type="binding site" evidence="1">
    <location>
        <position position="39"/>
    </location>
    <ligand>
        <name>[4Fe-4S] cluster</name>
        <dbReference type="ChEBI" id="CHEBI:49883"/>
    </ligand>
</feature>
<keyword evidence="3" id="KW-1185">Reference proteome</keyword>
<dbReference type="HAMAP" id="MF_02233">
    <property type="entry name" value="UbiV"/>
    <property type="match status" value="1"/>
</dbReference>
<dbReference type="Proteomes" id="UP000651977">
    <property type="component" value="Unassembled WGS sequence"/>
</dbReference>
<keyword evidence="1" id="KW-0408">Iron</keyword>
<dbReference type="NCBIfam" id="NF011991">
    <property type="entry name" value="PRK15447.1"/>
    <property type="match status" value="1"/>
</dbReference>
<dbReference type="InterPro" id="IPR001539">
    <property type="entry name" value="Peptidase_U32"/>
</dbReference>
<comment type="function">
    <text evidence="1">Required for O(2)-independent ubiquinone (coenzyme Q) biosynthesis. Together with UbiU, is essential for the C6-hydroxylation reaction in the oxygen-independent ubiquinone biosynthesis pathway.</text>
</comment>
<dbReference type="Pfam" id="PF01136">
    <property type="entry name" value="Peptidase_U32"/>
    <property type="match status" value="1"/>
</dbReference>
<gene>
    <name evidence="1" type="primary">ubiV</name>
    <name evidence="2" type="ORF">GCM10007414_08680</name>
</gene>
<dbReference type="InterPro" id="IPR043693">
    <property type="entry name" value="UbiV"/>
</dbReference>
<dbReference type="PANTHER" id="PTHR30217">
    <property type="entry name" value="PEPTIDASE U32 FAMILY"/>
    <property type="match status" value="1"/>
</dbReference>
<feature type="binding site" evidence="1">
    <location>
        <position position="197"/>
    </location>
    <ligand>
        <name>[4Fe-4S] cluster</name>
        <dbReference type="ChEBI" id="CHEBI:49883"/>
    </ligand>
</feature>
<dbReference type="InterPro" id="IPR051454">
    <property type="entry name" value="RNA/ubiquinone_mod_enzymes"/>
</dbReference>
<evidence type="ECO:0000313" key="2">
    <source>
        <dbReference type="EMBL" id="GGA97988.1"/>
    </source>
</evidence>
<keyword evidence="1" id="KW-0004">4Fe-4S</keyword>
<keyword evidence="1" id="KW-0411">Iron-sulfur</keyword>
<protein>
    <recommendedName>
        <fullName evidence="1">Ubiquinone biosynthesis protein UbiV</fullName>
    </recommendedName>
</protein>
<evidence type="ECO:0000313" key="3">
    <source>
        <dbReference type="Proteomes" id="UP000651977"/>
    </source>
</evidence>
<dbReference type="EMBL" id="BMDY01000004">
    <property type="protein sequence ID" value="GGA97988.1"/>
    <property type="molecule type" value="Genomic_DNA"/>
</dbReference>